<comment type="catalytic activity">
    <reaction evidence="5">
        <text>3'-dephospho-CoA + ATP = ADP + CoA + H(+)</text>
        <dbReference type="Rhea" id="RHEA:18245"/>
        <dbReference type="ChEBI" id="CHEBI:15378"/>
        <dbReference type="ChEBI" id="CHEBI:30616"/>
        <dbReference type="ChEBI" id="CHEBI:57287"/>
        <dbReference type="ChEBI" id="CHEBI:57328"/>
        <dbReference type="ChEBI" id="CHEBI:456216"/>
        <dbReference type="EC" id="2.7.1.24"/>
    </reaction>
</comment>
<evidence type="ECO:0000256" key="1">
    <source>
        <dbReference type="ARBA" id="ARBA00009018"/>
    </source>
</evidence>
<dbReference type="RefSeq" id="WP_208393852.1">
    <property type="nucleotide sequence ID" value="NZ_BAAADD010000009.1"/>
</dbReference>
<keyword evidence="8" id="KW-1185">Reference proteome</keyword>
<proteinExistence type="inferred from homology"/>
<keyword evidence="5 7" id="KW-0418">Kinase</keyword>
<dbReference type="PROSITE" id="PS51219">
    <property type="entry name" value="DPCK"/>
    <property type="match status" value="1"/>
</dbReference>
<evidence type="ECO:0000313" key="7">
    <source>
        <dbReference type="EMBL" id="GAA0580719.1"/>
    </source>
</evidence>
<dbReference type="Pfam" id="PF01121">
    <property type="entry name" value="CoaE"/>
    <property type="match status" value="1"/>
</dbReference>
<comment type="pathway">
    <text evidence="5">Cofactor biosynthesis; coenzyme A biosynthesis; CoA from (R)-pantothenate: step 5/5.</text>
</comment>
<dbReference type="Gene3D" id="3.40.50.300">
    <property type="entry name" value="P-loop containing nucleotide triphosphate hydrolases"/>
    <property type="match status" value="1"/>
</dbReference>
<keyword evidence="2 5" id="KW-0547">Nucleotide-binding</keyword>
<gene>
    <name evidence="5 7" type="primary">coaE</name>
    <name evidence="7" type="ORF">GCM10008942_31970</name>
</gene>
<dbReference type="InterPro" id="IPR027417">
    <property type="entry name" value="P-loop_NTPase"/>
</dbReference>
<evidence type="ECO:0000256" key="5">
    <source>
        <dbReference type="HAMAP-Rule" id="MF_00376"/>
    </source>
</evidence>
<sequence length="206" mass="22485">MVERPLVVGLTGSIGMGKTATAAMFAEFGIPVYDSDAAVHSLYGPCGEAVQPIEQAFPGTTRDGAVDRVALMAALAKDPDGFPRLEAIVHPLVTRKQREFIAAHPYAELIVLDIPLLFETGGDSRVDVVVVVSAPAEIQRQRALARPGMTEEKLAQILARQMPDLEKCTLADFVVDTSEGFDHARAQVRKIVDELKWRRLQEQTHA</sequence>
<reference evidence="7 8" key="1">
    <citation type="journal article" date="2019" name="Int. J. Syst. Evol. Microbiol.">
        <title>The Global Catalogue of Microorganisms (GCM) 10K type strain sequencing project: providing services to taxonomists for standard genome sequencing and annotation.</title>
        <authorList>
            <consortium name="The Broad Institute Genomics Platform"/>
            <consortium name="The Broad Institute Genome Sequencing Center for Infectious Disease"/>
            <person name="Wu L."/>
            <person name="Ma J."/>
        </authorList>
    </citation>
    <scope>NUCLEOTIDE SEQUENCE [LARGE SCALE GENOMIC DNA]</scope>
    <source>
        <strain evidence="7 8">JCM 15089</strain>
    </source>
</reference>
<dbReference type="NCBIfam" id="TIGR00152">
    <property type="entry name" value="dephospho-CoA kinase"/>
    <property type="match status" value="1"/>
</dbReference>
<keyword evidence="5" id="KW-0963">Cytoplasm</keyword>
<dbReference type="PANTHER" id="PTHR10695">
    <property type="entry name" value="DEPHOSPHO-COA KINASE-RELATED"/>
    <property type="match status" value="1"/>
</dbReference>
<dbReference type="EMBL" id="BAAADD010000009">
    <property type="protein sequence ID" value="GAA0580719.1"/>
    <property type="molecule type" value="Genomic_DNA"/>
</dbReference>
<organism evidence="7 8">
    <name type="scientific">Rhizomicrobium electricum</name>
    <dbReference type="NCBI Taxonomy" id="480070"/>
    <lineage>
        <taxon>Bacteria</taxon>
        <taxon>Pseudomonadati</taxon>
        <taxon>Pseudomonadota</taxon>
        <taxon>Alphaproteobacteria</taxon>
        <taxon>Micropepsales</taxon>
        <taxon>Micropepsaceae</taxon>
        <taxon>Rhizomicrobium</taxon>
    </lineage>
</organism>
<dbReference type="Proteomes" id="UP001499951">
    <property type="component" value="Unassembled WGS sequence"/>
</dbReference>
<comment type="similarity">
    <text evidence="1 5">Belongs to the CoaE family.</text>
</comment>
<protein>
    <recommendedName>
        <fullName evidence="5 6">Dephospho-CoA kinase</fullName>
        <ecNumber evidence="5 6">2.7.1.24</ecNumber>
    </recommendedName>
    <alternativeName>
        <fullName evidence="5">Dephosphocoenzyme A kinase</fullName>
    </alternativeName>
</protein>
<keyword evidence="3 5" id="KW-0067">ATP-binding</keyword>
<comment type="subcellular location">
    <subcellularLocation>
        <location evidence="5">Cytoplasm</location>
    </subcellularLocation>
</comment>
<comment type="caution">
    <text evidence="7">The sequence shown here is derived from an EMBL/GenBank/DDBJ whole genome shotgun (WGS) entry which is preliminary data.</text>
</comment>
<evidence type="ECO:0000256" key="3">
    <source>
        <dbReference type="ARBA" id="ARBA00022840"/>
    </source>
</evidence>
<keyword evidence="5" id="KW-0808">Transferase</keyword>
<dbReference type="GO" id="GO:0016301">
    <property type="term" value="F:kinase activity"/>
    <property type="evidence" value="ECO:0007669"/>
    <property type="project" value="UniProtKB-KW"/>
</dbReference>
<evidence type="ECO:0000256" key="4">
    <source>
        <dbReference type="ARBA" id="ARBA00022993"/>
    </source>
</evidence>
<dbReference type="SUPFAM" id="SSF52540">
    <property type="entry name" value="P-loop containing nucleoside triphosphate hydrolases"/>
    <property type="match status" value="1"/>
</dbReference>
<dbReference type="EC" id="2.7.1.24" evidence="5 6"/>
<dbReference type="InterPro" id="IPR001977">
    <property type="entry name" value="Depp_CoAkinase"/>
</dbReference>
<dbReference type="CDD" id="cd02022">
    <property type="entry name" value="DPCK"/>
    <property type="match status" value="1"/>
</dbReference>
<feature type="binding site" evidence="5">
    <location>
        <begin position="15"/>
        <end position="20"/>
    </location>
    <ligand>
        <name>ATP</name>
        <dbReference type="ChEBI" id="CHEBI:30616"/>
    </ligand>
</feature>
<name>A0ABN1F2I2_9PROT</name>
<dbReference type="PANTHER" id="PTHR10695:SF46">
    <property type="entry name" value="BIFUNCTIONAL COENZYME A SYNTHASE-RELATED"/>
    <property type="match status" value="1"/>
</dbReference>
<keyword evidence="4 5" id="KW-0173">Coenzyme A biosynthesis</keyword>
<dbReference type="HAMAP" id="MF_00376">
    <property type="entry name" value="Dephospho_CoA_kinase"/>
    <property type="match status" value="1"/>
</dbReference>
<evidence type="ECO:0000313" key="8">
    <source>
        <dbReference type="Proteomes" id="UP001499951"/>
    </source>
</evidence>
<evidence type="ECO:0000256" key="6">
    <source>
        <dbReference type="NCBIfam" id="TIGR00152"/>
    </source>
</evidence>
<accession>A0ABN1F2I2</accession>
<evidence type="ECO:0000256" key="2">
    <source>
        <dbReference type="ARBA" id="ARBA00022741"/>
    </source>
</evidence>
<comment type="function">
    <text evidence="5">Catalyzes the phosphorylation of the 3'-hydroxyl group of dephosphocoenzyme A to form coenzyme A.</text>
</comment>